<proteinExistence type="predicted"/>
<feature type="domain" description="HemN C-terminal" evidence="1">
    <location>
        <begin position="80"/>
        <end position="127"/>
    </location>
</feature>
<evidence type="ECO:0000313" key="2">
    <source>
        <dbReference type="EMBL" id="CAH8248340.1"/>
    </source>
</evidence>
<dbReference type="RefSeq" id="WP_249724499.1">
    <property type="nucleotide sequence ID" value="NZ_AP031286.1"/>
</dbReference>
<dbReference type="EMBL" id="CALYLO010000009">
    <property type="protein sequence ID" value="CAH8248340.1"/>
    <property type="molecule type" value="Genomic_DNA"/>
</dbReference>
<protein>
    <recommendedName>
        <fullName evidence="1">HemN C-terminal domain-containing protein</fullName>
    </recommendedName>
</protein>
<evidence type="ECO:0000313" key="3">
    <source>
        <dbReference type="Proteomes" id="UP001154322"/>
    </source>
</evidence>
<evidence type="ECO:0000259" key="1">
    <source>
        <dbReference type="Pfam" id="PF06969"/>
    </source>
</evidence>
<accession>A0ABM9G9I5</accession>
<dbReference type="Proteomes" id="UP001154322">
    <property type="component" value="Unassembled WGS sequence"/>
</dbReference>
<keyword evidence="3" id="KW-1185">Reference proteome</keyword>
<dbReference type="InterPro" id="IPR058240">
    <property type="entry name" value="rSAM_sf"/>
</dbReference>
<sequence>MERWIAKERLDGKSFDVRLLAVNGSACHAVLRLSSSPITNLHLRNERRPLDEGMIASGVAEAGYTQYSMRHYLLKAILHREGLELAAYAERFGREAMRQHPELEQLLRLGLAELEAGVLRLTALGMAYSDALGDELITADVRERMEGYELR</sequence>
<gene>
    <name evidence="2" type="ORF">WJ0W_005597</name>
</gene>
<dbReference type="Pfam" id="PF06969">
    <property type="entry name" value="HemN_C"/>
    <property type="match status" value="1"/>
</dbReference>
<organism evidence="2 3">
    <name type="scientific">Paenibacillus melissococcoides</name>
    <dbReference type="NCBI Taxonomy" id="2912268"/>
    <lineage>
        <taxon>Bacteria</taxon>
        <taxon>Bacillati</taxon>
        <taxon>Bacillota</taxon>
        <taxon>Bacilli</taxon>
        <taxon>Bacillales</taxon>
        <taxon>Paenibacillaceae</taxon>
        <taxon>Paenibacillus</taxon>
    </lineage>
</organism>
<reference evidence="2" key="1">
    <citation type="submission" date="2022-06" db="EMBL/GenBank/DDBJ databases">
        <authorList>
            <person name="Dietemann V."/>
            <person name="Ory F."/>
            <person name="Dainat B."/>
            <person name="Oberhansli S."/>
        </authorList>
    </citation>
    <scope>NUCLEOTIDE SEQUENCE</scope>
    <source>
        <strain evidence="2">Ena-SAMPLE-TAB-26-04-2022-14:26:32:270-5432</strain>
    </source>
</reference>
<dbReference type="InterPro" id="IPR010723">
    <property type="entry name" value="HemN_C"/>
</dbReference>
<name>A0ABM9G9I5_9BACL</name>
<dbReference type="SUPFAM" id="SSF102114">
    <property type="entry name" value="Radical SAM enzymes"/>
    <property type="match status" value="1"/>
</dbReference>
<comment type="caution">
    <text evidence="2">The sequence shown here is derived from an EMBL/GenBank/DDBJ whole genome shotgun (WGS) entry which is preliminary data.</text>
</comment>